<gene>
    <name evidence="2" type="ORF">EV190_101416</name>
</gene>
<proteinExistence type="predicted"/>
<feature type="chain" id="PRO_5020518905" evidence="1">
    <location>
        <begin position="28"/>
        <end position="431"/>
    </location>
</feature>
<accession>A0A4R6V4H5</accession>
<comment type="caution">
    <text evidence="2">The sequence shown here is derived from an EMBL/GenBank/DDBJ whole genome shotgun (WGS) entry which is preliminary data.</text>
</comment>
<dbReference type="EMBL" id="SNYN01000001">
    <property type="protein sequence ID" value="TDQ55093.1"/>
    <property type="molecule type" value="Genomic_DNA"/>
</dbReference>
<organism evidence="2 3">
    <name type="scientific">Actinorugispora endophytica</name>
    <dbReference type="NCBI Taxonomy" id="1605990"/>
    <lineage>
        <taxon>Bacteria</taxon>
        <taxon>Bacillati</taxon>
        <taxon>Actinomycetota</taxon>
        <taxon>Actinomycetes</taxon>
        <taxon>Streptosporangiales</taxon>
        <taxon>Nocardiopsidaceae</taxon>
        <taxon>Actinorugispora</taxon>
    </lineage>
</organism>
<keyword evidence="3" id="KW-1185">Reference proteome</keyword>
<evidence type="ECO:0000256" key="1">
    <source>
        <dbReference type="SAM" id="SignalP"/>
    </source>
</evidence>
<evidence type="ECO:0000313" key="3">
    <source>
        <dbReference type="Proteomes" id="UP000295281"/>
    </source>
</evidence>
<dbReference type="RefSeq" id="WP_243742276.1">
    <property type="nucleotide sequence ID" value="NZ_SNYN01000001.1"/>
</dbReference>
<sequence length="431" mass="45187">MPDQPLRRTPARTALACLLTLVTLAVAAPVALVSARSYTPSPLARTDAEVVTDTLPRLAFVKSALADGGGQDMQALFPEGYFFTHALYGLTWLDTAQRDPALRAEALREARWALDLLYSPAGTAPFPADAAPAYGVFHAGWANWLRGRIVAVAGGPGAAPEEAAGLDASSEELAAAFEDSIAAGTPFLAAYPGQAWPVDSVVAVASLRLRDHLAGDDRHSALIGEWTARTRDRLDPATGLVPHRVDAADGGVADGARATSQSLLLRFLFEIDPEWAAADYAVFRELFTSDVAMLPGVREYPVGDDSPGDVDSGPLVFGLSASASTVAVADAVLFADAPAAASLTGFAEAAGMAVEWGGERRYLGGALPVGDAFLMWSLAAVPAVSADTPPVPTDTASPWWRVPWHLLTLLPVAALALLAVRAWRRPAAAHR</sequence>
<feature type="signal peptide" evidence="1">
    <location>
        <begin position="1"/>
        <end position="27"/>
    </location>
</feature>
<reference evidence="2 3" key="1">
    <citation type="submission" date="2019-03" db="EMBL/GenBank/DDBJ databases">
        <title>Genomic Encyclopedia of Type Strains, Phase IV (KMG-IV): sequencing the most valuable type-strain genomes for metagenomic binning, comparative biology and taxonomic classification.</title>
        <authorList>
            <person name="Goeker M."/>
        </authorList>
    </citation>
    <scope>NUCLEOTIDE SEQUENCE [LARGE SCALE GENOMIC DNA]</scope>
    <source>
        <strain evidence="2 3">DSM 46770</strain>
    </source>
</reference>
<dbReference type="Proteomes" id="UP000295281">
    <property type="component" value="Unassembled WGS sequence"/>
</dbReference>
<keyword evidence="1" id="KW-0732">Signal</keyword>
<evidence type="ECO:0000313" key="2">
    <source>
        <dbReference type="EMBL" id="TDQ55093.1"/>
    </source>
</evidence>
<protein>
    <submittedName>
        <fullName evidence="2">Uncharacterized protein</fullName>
    </submittedName>
</protein>
<name>A0A4R6V4H5_9ACTN</name>
<dbReference type="AlphaFoldDB" id="A0A4R6V4H5"/>